<feature type="transmembrane region" description="Helical" evidence="1">
    <location>
        <begin position="114"/>
        <end position="137"/>
    </location>
</feature>
<dbReference type="SUPFAM" id="SSF48317">
    <property type="entry name" value="Acid phosphatase/Vanadium-dependent haloperoxidase"/>
    <property type="match status" value="1"/>
</dbReference>
<keyword evidence="1" id="KW-0812">Transmembrane</keyword>
<gene>
    <name evidence="2" type="ORF">GCM10023205_04700</name>
</gene>
<feature type="transmembrane region" description="Helical" evidence="1">
    <location>
        <begin position="48"/>
        <end position="69"/>
    </location>
</feature>
<name>A0ABP9GP95_9ACTN</name>
<accession>A0ABP9GP95</accession>
<keyword evidence="1" id="KW-1133">Transmembrane helix</keyword>
<reference evidence="3" key="1">
    <citation type="journal article" date="2019" name="Int. J. Syst. Evol. Microbiol.">
        <title>The Global Catalogue of Microorganisms (GCM) 10K type strain sequencing project: providing services to taxonomists for standard genome sequencing and annotation.</title>
        <authorList>
            <consortium name="The Broad Institute Genomics Platform"/>
            <consortium name="The Broad Institute Genome Sequencing Center for Infectious Disease"/>
            <person name="Wu L."/>
            <person name="Ma J."/>
        </authorList>
    </citation>
    <scope>NUCLEOTIDE SEQUENCE [LARGE SCALE GENOMIC DNA]</scope>
    <source>
        <strain evidence="3">JCM 17986</strain>
    </source>
</reference>
<dbReference type="EMBL" id="BAABHS010000001">
    <property type="protein sequence ID" value="GAA4947778.1"/>
    <property type="molecule type" value="Genomic_DNA"/>
</dbReference>
<feature type="transmembrane region" description="Helical" evidence="1">
    <location>
        <begin position="181"/>
        <end position="202"/>
    </location>
</feature>
<dbReference type="InterPro" id="IPR036938">
    <property type="entry name" value="PAP2/HPO_sf"/>
</dbReference>
<organism evidence="2 3">
    <name type="scientific">Yinghuangia aomiensis</name>
    <dbReference type="NCBI Taxonomy" id="676205"/>
    <lineage>
        <taxon>Bacteria</taxon>
        <taxon>Bacillati</taxon>
        <taxon>Actinomycetota</taxon>
        <taxon>Actinomycetes</taxon>
        <taxon>Kitasatosporales</taxon>
        <taxon>Streptomycetaceae</taxon>
        <taxon>Yinghuangia</taxon>
    </lineage>
</organism>
<proteinExistence type="predicted"/>
<feature type="transmembrane region" description="Helical" evidence="1">
    <location>
        <begin position="89"/>
        <end position="108"/>
    </location>
</feature>
<feature type="transmembrane region" description="Helical" evidence="1">
    <location>
        <begin position="20"/>
        <end position="42"/>
    </location>
</feature>
<protein>
    <submittedName>
        <fullName evidence="2">Phosphatase PAP2 family protein</fullName>
    </submittedName>
</protein>
<evidence type="ECO:0000313" key="2">
    <source>
        <dbReference type="EMBL" id="GAA4947778.1"/>
    </source>
</evidence>
<dbReference type="RefSeq" id="WP_345673503.1">
    <property type="nucleotide sequence ID" value="NZ_BAABHS010000001.1"/>
</dbReference>
<feature type="transmembrane region" description="Helical" evidence="1">
    <location>
        <begin position="149"/>
        <end position="169"/>
    </location>
</feature>
<sequence length="203" mass="21127">MTGLATPATTSNLRRRGARLVTEVFAPAILVVGVLLAVGWHSTHSITGVGWGLLAALFCGIIPISFILFGVRRGYWTDRHVRVRQQRAVPIAVTAACVIVGLCALAALDAPREILALILAMLAGLAATMAITAFWKVSVHTAVAGGTSTILMLAYGPVMLVTVPAVALVGWSRVVLKDHTVAQTIVGALVGAVAAAAVFSWAR</sequence>
<keyword evidence="3" id="KW-1185">Reference proteome</keyword>
<evidence type="ECO:0000313" key="3">
    <source>
        <dbReference type="Proteomes" id="UP001500466"/>
    </source>
</evidence>
<comment type="caution">
    <text evidence="2">The sequence shown here is derived from an EMBL/GenBank/DDBJ whole genome shotgun (WGS) entry which is preliminary data.</text>
</comment>
<dbReference type="Proteomes" id="UP001500466">
    <property type="component" value="Unassembled WGS sequence"/>
</dbReference>
<evidence type="ECO:0000256" key="1">
    <source>
        <dbReference type="SAM" id="Phobius"/>
    </source>
</evidence>
<keyword evidence="1" id="KW-0472">Membrane</keyword>